<dbReference type="PANTHER" id="PTHR30545:SF3">
    <property type="entry name" value="SUGAR FERMENTATION STIMULATION PROTEIN C-TERMINAL DOMAIN-CONTAINING PROTEIN"/>
    <property type="match status" value="1"/>
</dbReference>
<feature type="domain" description="Sugar fermentation stimulation protein C-terminal" evidence="1">
    <location>
        <begin position="201"/>
        <end position="268"/>
    </location>
</feature>
<proteinExistence type="predicted"/>
<dbReference type="GO" id="GO:0003677">
    <property type="term" value="F:DNA binding"/>
    <property type="evidence" value="ECO:0007669"/>
    <property type="project" value="InterPro"/>
</dbReference>
<dbReference type="Gene3D" id="3.40.1350.60">
    <property type="match status" value="1"/>
</dbReference>
<dbReference type="AlphaFoldDB" id="A0A6C0KIX6"/>
<name>A0A6C0KIX6_9ZZZZ</name>
<protein>
    <recommendedName>
        <fullName evidence="1">Sugar fermentation stimulation protein C-terminal domain-containing protein</fullName>
    </recommendedName>
</protein>
<organism evidence="2">
    <name type="scientific">viral metagenome</name>
    <dbReference type="NCBI Taxonomy" id="1070528"/>
    <lineage>
        <taxon>unclassified sequences</taxon>
        <taxon>metagenomes</taxon>
        <taxon>organismal metagenomes</taxon>
    </lineage>
</organism>
<dbReference type="PANTHER" id="PTHR30545">
    <property type="entry name" value="SUGAR FERMENTATION STIMULATION PROTEIN A"/>
    <property type="match status" value="1"/>
</dbReference>
<evidence type="ECO:0000259" key="1">
    <source>
        <dbReference type="Pfam" id="PF03749"/>
    </source>
</evidence>
<dbReference type="InterPro" id="IPR005224">
    <property type="entry name" value="SfsA"/>
</dbReference>
<feature type="domain" description="Sugar fermentation stimulation protein C-terminal" evidence="1">
    <location>
        <begin position="99"/>
        <end position="160"/>
    </location>
</feature>
<accession>A0A6C0KIX6</accession>
<dbReference type="Pfam" id="PF03749">
    <property type="entry name" value="SfsA"/>
    <property type="match status" value="2"/>
</dbReference>
<evidence type="ECO:0000313" key="2">
    <source>
        <dbReference type="EMBL" id="QHU17273.1"/>
    </source>
</evidence>
<reference evidence="2" key="1">
    <citation type="journal article" date="2020" name="Nature">
        <title>Giant virus diversity and host interactions through global metagenomics.</title>
        <authorList>
            <person name="Schulz F."/>
            <person name="Roux S."/>
            <person name="Paez-Espino D."/>
            <person name="Jungbluth S."/>
            <person name="Walsh D.A."/>
            <person name="Denef V.J."/>
            <person name="McMahon K.D."/>
            <person name="Konstantinidis K.T."/>
            <person name="Eloe-Fadrosh E.A."/>
            <person name="Kyrpides N.C."/>
            <person name="Woyke T."/>
        </authorList>
    </citation>
    <scope>NUCLEOTIDE SEQUENCE</scope>
    <source>
        <strain evidence="2">GVMAG-S-3300012000-57</strain>
    </source>
</reference>
<dbReference type="EMBL" id="MN740900">
    <property type="protein sequence ID" value="QHU17273.1"/>
    <property type="molecule type" value="Genomic_DNA"/>
</dbReference>
<dbReference type="InterPro" id="IPR040452">
    <property type="entry name" value="SfsA_C"/>
</dbReference>
<sequence length="286" mass="31579">MKLMTLQNVVRGEVAARPSVHVKSPYVADVNISDKSIISHSASLGCCGLADKSAIVYALPIAKRTSGLDDRTCSHRICLSVVREPAKGSETVVGIYPKYAEDLAEQALAKDCIPGLQKVRVYRRETTVTASGVKSRFDFSGVDGNGTPFLMEIKNVPLADYEDMWANDRKRLPADAYAGRDSKSKVAYFPEGYRKKKNAVVSPRALKHICELADIKKSMNVRCILCFVIQRDDVAQFSPSIVDPEYREAVFEARRQGVEIIAMVVKWTVVDGSATAYFVRADLPII</sequence>